<reference evidence="3 4" key="1">
    <citation type="journal article" date="2014" name="Int. J. Syst. Evol. Microbiol.">
        <title>Complete genome sequence of Corynebacterium casei LMG S-19264T (=DSM 44701T), isolated from a smear-ripened cheese.</title>
        <authorList>
            <consortium name="US DOE Joint Genome Institute (JGI-PGF)"/>
            <person name="Walter F."/>
            <person name="Albersmeier A."/>
            <person name="Kalinowski J."/>
            <person name="Ruckert C."/>
        </authorList>
    </citation>
    <scope>NUCLEOTIDE SEQUENCE [LARGE SCALE GENOMIC DNA]</scope>
    <source>
        <strain evidence="3 4">NBRC 110095</strain>
    </source>
</reference>
<evidence type="ECO:0000313" key="3">
    <source>
        <dbReference type="EMBL" id="GLS26055.1"/>
    </source>
</evidence>
<keyword evidence="4" id="KW-1185">Reference proteome</keyword>
<sequence length="433" mass="47066">MPAPHVIDIEALVAPISDDNPVGGDIREDRSPEAPFYGIKDARNSARANERTNMFDSEADILTPWQAVADQADGILKSNSKDLEICAWYAEALVRFEGAEGLRDCFKVISQLIENYWEDLYPLPDEDGIETKVAPLTGLNGDGGEGTLLTPIRSILITDPSVTSAFTYWEYLQARDADKIKDEDEKKSREESIGFKLEQITKAVSETSAEFYLQLIETIQEAIDIYKAYNAELRKHCGADAPPNSAITKLCEELLRTVRFVSKEIVEAYNLLHGEADSNDDGQASDETGASSGDSAPAGNQKRAAAGVGAPIETREDALKQLAIIADYFRTYEPHTPIASGIDRIVGWGRMTVAQLMMELLPDEGSKALYSQLTGVRLDGTDTQKYVVPPTNTNTAAPAPTATTENAAESETSEESSGWGNSGGEAQNNSSGW</sequence>
<dbReference type="Pfam" id="PF06812">
    <property type="entry name" value="ImpA_N"/>
    <property type="match status" value="1"/>
</dbReference>
<dbReference type="InterPro" id="IPR017740">
    <property type="entry name" value="TssA-like"/>
</dbReference>
<accession>A0AA37T3G8</accession>
<evidence type="ECO:0000313" key="4">
    <source>
        <dbReference type="Proteomes" id="UP001156870"/>
    </source>
</evidence>
<evidence type="ECO:0000256" key="1">
    <source>
        <dbReference type="SAM" id="MobiDB-lite"/>
    </source>
</evidence>
<feature type="domain" description="ImpA N-terminal" evidence="2">
    <location>
        <begin position="14"/>
        <end position="140"/>
    </location>
</feature>
<dbReference type="PANTHER" id="PTHR37951:SF1">
    <property type="entry name" value="TYPE VI SECRETION SYSTEM COMPONENT TSSA1"/>
    <property type="match status" value="1"/>
</dbReference>
<dbReference type="NCBIfam" id="TIGR03363">
    <property type="entry name" value="VI_chp_8"/>
    <property type="match status" value="1"/>
</dbReference>
<dbReference type="EMBL" id="BSPD01000039">
    <property type="protein sequence ID" value="GLS26055.1"/>
    <property type="molecule type" value="Genomic_DNA"/>
</dbReference>
<feature type="region of interest" description="Disordered" evidence="1">
    <location>
        <begin position="385"/>
        <end position="433"/>
    </location>
</feature>
<gene>
    <name evidence="3" type="ORF">GCM10007877_17700</name>
</gene>
<feature type="compositionally biased region" description="Polar residues" evidence="1">
    <location>
        <begin position="285"/>
        <end position="294"/>
    </location>
</feature>
<dbReference type="AlphaFoldDB" id="A0AA37T3G8"/>
<feature type="compositionally biased region" description="Low complexity" evidence="1">
    <location>
        <begin position="389"/>
        <end position="419"/>
    </location>
</feature>
<protein>
    <submittedName>
        <fullName evidence="3">Type VI secretion protein</fullName>
    </submittedName>
</protein>
<dbReference type="Proteomes" id="UP001156870">
    <property type="component" value="Unassembled WGS sequence"/>
</dbReference>
<feature type="region of interest" description="Disordered" evidence="1">
    <location>
        <begin position="276"/>
        <end position="309"/>
    </location>
</feature>
<dbReference type="InterPro" id="IPR010657">
    <property type="entry name" value="ImpA_N"/>
</dbReference>
<evidence type="ECO:0000259" key="2">
    <source>
        <dbReference type="Pfam" id="PF06812"/>
    </source>
</evidence>
<comment type="caution">
    <text evidence="3">The sequence shown here is derived from an EMBL/GenBank/DDBJ whole genome shotgun (WGS) entry which is preliminary data.</text>
</comment>
<proteinExistence type="predicted"/>
<name>A0AA37T3G8_9GAMM</name>
<organism evidence="3 4">
    <name type="scientific">Marinibactrum halimedae</name>
    <dbReference type="NCBI Taxonomy" id="1444977"/>
    <lineage>
        <taxon>Bacteria</taxon>
        <taxon>Pseudomonadati</taxon>
        <taxon>Pseudomonadota</taxon>
        <taxon>Gammaproteobacteria</taxon>
        <taxon>Cellvibrionales</taxon>
        <taxon>Cellvibrionaceae</taxon>
        <taxon>Marinibactrum</taxon>
    </lineage>
</organism>
<dbReference type="PANTHER" id="PTHR37951">
    <property type="entry name" value="CYTOPLASMIC PROTEIN-RELATED"/>
    <property type="match status" value="1"/>
</dbReference>
<dbReference type="RefSeq" id="WP_232592955.1">
    <property type="nucleotide sequence ID" value="NZ_BSPD01000039.1"/>
</dbReference>